<dbReference type="InterPro" id="IPR036393">
    <property type="entry name" value="AceGlu_kinase-like_sf"/>
</dbReference>
<keyword evidence="9" id="KW-0677">Repeat</keyword>
<evidence type="ECO:0000256" key="12">
    <source>
        <dbReference type="ARBA" id="ARBA00022840"/>
    </source>
</evidence>
<comment type="catalytic activity">
    <reaction evidence="14 16">
        <text>L-aspartate + ATP = 4-phospho-L-aspartate + ADP</text>
        <dbReference type="Rhea" id="RHEA:23776"/>
        <dbReference type="ChEBI" id="CHEBI:29991"/>
        <dbReference type="ChEBI" id="CHEBI:30616"/>
        <dbReference type="ChEBI" id="CHEBI:57535"/>
        <dbReference type="ChEBI" id="CHEBI:456216"/>
        <dbReference type="EC" id="2.7.2.4"/>
    </reaction>
</comment>
<feature type="binding site" evidence="15">
    <location>
        <position position="52"/>
    </location>
    <ligand>
        <name>substrate</name>
    </ligand>
</feature>
<evidence type="ECO:0000256" key="2">
    <source>
        <dbReference type="ARBA" id="ARBA00004986"/>
    </source>
</evidence>
<evidence type="ECO:0000256" key="8">
    <source>
        <dbReference type="ARBA" id="ARBA00022679"/>
    </source>
</evidence>
<dbReference type="Gene3D" id="3.30.2130.10">
    <property type="entry name" value="VC0802-like"/>
    <property type="match status" value="1"/>
</dbReference>
<evidence type="ECO:0000256" key="16">
    <source>
        <dbReference type="RuleBase" id="RU003448"/>
    </source>
</evidence>
<dbReference type="EC" id="2.7.2.4" evidence="5 16"/>
<comment type="pathway">
    <text evidence="2 17">Amino-acid biosynthesis; L-methionine biosynthesis via de novo pathway; L-homoserine from L-aspartate: step 1/3.</text>
</comment>
<evidence type="ECO:0000313" key="20">
    <source>
        <dbReference type="Proteomes" id="UP000587415"/>
    </source>
</evidence>
<keyword evidence="12 15" id="KW-0067">ATP-binding</keyword>
<dbReference type="CDD" id="cd04913">
    <property type="entry name" value="ACT_AKii-LysC-BS-like_1"/>
    <property type="match status" value="1"/>
</dbReference>
<dbReference type="NCBIfam" id="NF005155">
    <property type="entry name" value="PRK06635.1-4"/>
    <property type="match status" value="1"/>
</dbReference>
<organism evidence="19 20">
    <name type="scientific">Brevundimonas alba</name>
    <dbReference type="NCBI Taxonomy" id="74314"/>
    <lineage>
        <taxon>Bacteria</taxon>
        <taxon>Pseudomonadati</taxon>
        <taxon>Pseudomonadota</taxon>
        <taxon>Alphaproteobacteria</taxon>
        <taxon>Caulobacterales</taxon>
        <taxon>Caulobacteraceae</taxon>
        <taxon>Brevundimonas</taxon>
    </lineage>
</organism>
<keyword evidence="7 17" id="KW-0028">Amino-acid biosynthesis</keyword>
<dbReference type="FunFam" id="3.30.2130.10:FF:000001">
    <property type="entry name" value="Bifunctional aspartokinase/homoserine dehydrogenase"/>
    <property type="match status" value="1"/>
</dbReference>
<feature type="binding site" evidence="15">
    <location>
        <begin position="12"/>
        <end position="15"/>
    </location>
    <ligand>
        <name>ATP</name>
        <dbReference type="ChEBI" id="CHEBI:30616"/>
    </ligand>
</feature>
<dbReference type="SUPFAM" id="SSF53633">
    <property type="entry name" value="Carbamate kinase-like"/>
    <property type="match status" value="1"/>
</dbReference>
<dbReference type="SUPFAM" id="SSF55021">
    <property type="entry name" value="ACT-like"/>
    <property type="match status" value="2"/>
</dbReference>
<dbReference type="Pfam" id="PF00696">
    <property type="entry name" value="AA_kinase"/>
    <property type="match status" value="1"/>
</dbReference>
<evidence type="ECO:0000256" key="9">
    <source>
        <dbReference type="ARBA" id="ARBA00022737"/>
    </source>
</evidence>
<dbReference type="NCBIfam" id="TIGR00657">
    <property type="entry name" value="asp_kinases"/>
    <property type="match status" value="1"/>
</dbReference>
<dbReference type="EMBL" id="JAATJM010000001">
    <property type="protein sequence ID" value="NJC40943.1"/>
    <property type="molecule type" value="Genomic_DNA"/>
</dbReference>
<comment type="pathway">
    <text evidence="3 17">Amino-acid biosynthesis; L-threonine biosynthesis; L-threonine from L-aspartate: step 1/5.</text>
</comment>
<dbReference type="UniPathway" id="UPA00050">
    <property type="reaction ID" value="UER00461"/>
</dbReference>
<evidence type="ECO:0000256" key="15">
    <source>
        <dbReference type="PIRSR" id="PIRSR000726-1"/>
    </source>
</evidence>
<evidence type="ECO:0000256" key="6">
    <source>
        <dbReference type="ARBA" id="ARBA00016273"/>
    </source>
</evidence>
<comment type="similarity">
    <text evidence="4 16">Belongs to the aspartokinase family.</text>
</comment>
<sequence length="424" mass="45179">MTRPESDRLVMKFGGTSMGDLERIRRAARIVAAEAASGKKIAVVVSAMAGKTNELVAWTDGAGRPGQGIELSDDEYDVVVASGEQVTSGLLALTLRNMGLNARSWMGWQIPILTDDAHGRARIEDVPGEVLGAALDKGEIAVVPGFQGVTRDGRITTLGRGGSDTSAVAVAAALGCSCDIYTDVDGVYTTDPRIESRARRLEKVSYEEMLEMASLGAKVLQTRSVELAMAKQVPVRVLSSFIEPDENGVLPAKSGTLICDEEEIVEKRIVSGVTMSRDEARITLLGLSDRVEAPADVFTRLAEANVNVDMIVQSQARTEGAVNLTFTTGRRDAPRAAELMRAAQAQIGFEELRVDEDVAKVSVVGVGMRSHAGVAQTMFRALADKGVKFQAISTSEIKISVLIDAAYAELAVRALHSAYGLEAV</sequence>
<dbReference type="GO" id="GO:0005524">
    <property type="term" value="F:ATP binding"/>
    <property type="evidence" value="ECO:0007669"/>
    <property type="project" value="UniProtKB-KW"/>
</dbReference>
<dbReference type="UniPathway" id="UPA00051">
    <property type="reaction ID" value="UER00462"/>
</dbReference>
<evidence type="ECO:0000256" key="13">
    <source>
        <dbReference type="ARBA" id="ARBA00023154"/>
    </source>
</evidence>
<name>A0A7X6BMD0_9CAUL</name>
<dbReference type="InterPro" id="IPR045865">
    <property type="entry name" value="ACT-like_dom_sf"/>
</dbReference>
<dbReference type="RefSeq" id="WP_168045778.1">
    <property type="nucleotide sequence ID" value="NZ_JAATJM010000001.1"/>
</dbReference>
<dbReference type="InterPro" id="IPR001048">
    <property type="entry name" value="Asp/Glu/Uridylate_kinase"/>
</dbReference>
<dbReference type="InterPro" id="IPR041740">
    <property type="entry name" value="AKii-LysC-BS"/>
</dbReference>
<dbReference type="PROSITE" id="PS00324">
    <property type="entry name" value="ASPARTOKINASE"/>
    <property type="match status" value="1"/>
</dbReference>
<dbReference type="Gene3D" id="3.40.1160.10">
    <property type="entry name" value="Acetylglutamate kinase-like"/>
    <property type="match status" value="1"/>
</dbReference>
<evidence type="ECO:0000256" key="14">
    <source>
        <dbReference type="ARBA" id="ARBA00047872"/>
    </source>
</evidence>
<protein>
    <recommendedName>
        <fullName evidence="6 16">Aspartokinase</fullName>
        <ecNumber evidence="5 16">2.7.2.4</ecNumber>
    </recommendedName>
</protein>
<dbReference type="GO" id="GO:0005829">
    <property type="term" value="C:cytosol"/>
    <property type="evidence" value="ECO:0007669"/>
    <property type="project" value="TreeGrafter"/>
</dbReference>
<dbReference type="InterPro" id="IPR002912">
    <property type="entry name" value="ACT_dom"/>
</dbReference>
<dbReference type="PANTHER" id="PTHR21499:SF3">
    <property type="entry name" value="ASPARTOKINASE"/>
    <property type="match status" value="1"/>
</dbReference>
<proteinExistence type="inferred from homology"/>
<gene>
    <name evidence="19" type="ORF">GGQ87_001201</name>
</gene>
<dbReference type="Proteomes" id="UP000587415">
    <property type="component" value="Unassembled WGS sequence"/>
</dbReference>
<dbReference type="GO" id="GO:0009089">
    <property type="term" value="P:lysine biosynthetic process via diaminopimelate"/>
    <property type="evidence" value="ECO:0007669"/>
    <property type="project" value="UniProtKB-UniPathway"/>
</dbReference>
<dbReference type="InterPro" id="IPR018042">
    <property type="entry name" value="Aspartate_kinase_CS"/>
</dbReference>
<comment type="caution">
    <text evidence="19">The sequence shown here is derived from an EMBL/GenBank/DDBJ whole genome shotgun (WGS) entry which is preliminary data.</text>
</comment>
<evidence type="ECO:0000256" key="5">
    <source>
        <dbReference type="ARBA" id="ARBA00013059"/>
    </source>
</evidence>
<dbReference type="PANTHER" id="PTHR21499">
    <property type="entry name" value="ASPARTATE KINASE"/>
    <property type="match status" value="1"/>
</dbReference>
<reference evidence="19 20" key="1">
    <citation type="submission" date="2020-03" db="EMBL/GenBank/DDBJ databases">
        <title>Genomic Encyclopedia of Type Strains, Phase IV (KMG-IV): sequencing the most valuable type-strain genomes for metagenomic binning, comparative biology and taxonomic classification.</title>
        <authorList>
            <person name="Goeker M."/>
        </authorList>
    </citation>
    <scope>NUCLEOTIDE SEQUENCE [LARGE SCALE GENOMIC DNA]</scope>
    <source>
        <strain evidence="19 20">DSM 4736</strain>
    </source>
</reference>
<dbReference type="FunFam" id="3.40.1160.10:FF:000002">
    <property type="entry name" value="Aspartokinase"/>
    <property type="match status" value="1"/>
</dbReference>
<keyword evidence="8 16" id="KW-0808">Transferase</keyword>
<keyword evidence="20" id="KW-1185">Reference proteome</keyword>
<feature type="binding site" evidence="15">
    <location>
        <position position="188"/>
    </location>
    <ligand>
        <name>ATP</name>
        <dbReference type="ChEBI" id="CHEBI:30616"/>
    </ligand>
</feature>
<dbReference type="InterPro" id="IPR001341">
    <property type="entry name" value="Asp_kinase"/>
</dbReference>
<dbReference type="GO" id="GO:0009088">
    <property type="term" value="P:threonine biosynthetic process"/>
    <property type="evidence" value="ECO:0007669"/>
    <property type="project" value="UniProtKB-UniPathway"/>
</dbReference>
<dbReference type="GO" id="GO:0009090">
    <property type="term" value="P:homoserine biosynthetic process"/>
    <property type="evidence" value="ECO:0007669"/>
    <property type="project" value="TreeGrafter"/>
</dbReference>
<keyword evidence="10 15" id="KW-0547">Nucleotide-binding</keyword>
<dbReference type="PIRSF" id="PIRSF000726">
    <property type="entry name" value="Asp_kin"/>
    <property type="match status" value="1"/>
</dbReference>
<feature type="binding site" evidence="15">
    <location>
        <begin position="218"/>
        <end position="219"/>
    </location>
    <ligand>
        <name>ATP</name>
        <dbReference type="ChEBI" id="CHEBI:30616"/>
    </ligand>
</feature>
<keyword evidence="11 16" id="KW-0418">Kinase</keyword>
<dbReference type="Pfam" id="PF22468">
    <property type="entry name" value="ACT_9"/>
    <property type="match status" value="1"/>
</dbReference>
<feature type="domain" description="ACT" evidence="18">
    <location>
        <begin position="282"/>
        <end position="366"/>
    </location>
</feature>
<dbReference type="InterPro" id="IPR005260">
    <property type="entry name" value="Asp_kin_monofn"/>
</dbReference>
<dbReference type="CDD" id="cd04261">
    <property type="entry name" value="AAK_AKii-LysC-BS"/>
    <property type="match status" value="1"/>
</dbReference>
<keyword evidence="13" id="KW-0457">Lysine biosynthesis</keyword>
<dbReference type="InterPro" id="IPR054352">
    <property type="entry name" value="ACT_Aspartokinase"/>
</dbReference>
<evidence type="ECO:0000256" key="1">
    <source>
        <dbReference type="ARBA" id="ARBA00004766"/>
    </source>
</evidence>
<evidence type="ECO:0000259" key="18">
    <source>
        <dbReference type="PROSITE" id="PS51671"/>
    </source>
</evidence>
<dbReference type="CDD" id="cd04923">
    <property type="entry name" value="ACT_AK-LysC-DapG-like_2"/>
    <property type="match status" value="1"/>
</dbReference>
<evidence type="ECO:0000256" key="11">
    <source>
        <dbReference type="ARBA" id="ARBA00022777"/>
    </source>
</evidence>
<evidence type="ECO:0000256" key="17">
    <source>
        <dbReference type="RuleBase" id="RU004249"/>
    </source>
</evidence>
<evidence type="ECO:0000256" key="7">
    <source>
        <dbReference type="ARBA" id="ARBA00022605"/>
    </source>
</evidence>
<comment type="pathway">
    <text evidence="1 17">Amino-acid biosynthesis; L-lysine biosynthesis via DAP pathway; (S)-tetrahydrodipicolinate from L-aspartate: step 1/4.</text>
</comment>
<feature type="binding site" evidence="15">
    <location>
        <position position="84"/>
    </location>
    <ligand>
        <name>substrate</name>
    </ligand>
</feature>
<evidence type="ECO:0000256" key="4">
    <source>
        <dbReference type="ARBA" id="ARBA00010122"/>
    </source>
</evidence>
<accession>A0A7X6BMD0</accession>
<dbReference type="PROSITE" id="PS51671">
    <property type="entry name" value="ACT"/>
    <property type="match status" value="1"/>
</dbReference>
<evidence type="ECO:0000256" key="10">
    <source>
        <dbReference type="ARBA" id="ARBA00022741"/>
    </source>
</evidence>
<dbReference type="NCBIfam" id="TIGR00656">
    <property type="entry name" value="asp_kin_monofn"/>
    <property type="match status" value="1"/>
</dbReference>
<feature type="binding site" evidence="15">
    <location>
        <position position="193"/>
    </location>
    <ligand>
        <name>ATP</name>
        <dbReference type="ChEBI" id="CHEBI:30616"/>
    </ligand>
</feature>
<evidence type="ECO:0000313" key="19">
    <source>
        <dbReference type="EMBL" id="NJC40943.1"/>
    </source>
</evidence>
<feature type="binding site" evidence="15">
    <location>
        <begin position="182"/>
        <end position="183"/>
    </location>
    <ligand>
        <name>ATP</name>
        <dbReference type="ChEBI" id="CHEBI:30616"/>
    </ligand>
</feature>
<evidence type="ECO:0000256" key="3">
    <source>
        <dbReference type="ARBA" id="ARBA00005139"/>
    </source>
</evidence>
<dbReference type="AlphaFoldDB" id="A0A7X6BMD0"/>
<dbReference type="GO" id="GO:0004072">
    <property type="term" value="F:aspartate kinase activity"/>
    <property type="evidence" value="ECO:0007669"/>
    <property type="project" value="UniProtKB-EC"/>
</dbReference>
<dbReference type="UniPathway" id="UPA00034">
    <property type="reaction ID" value="UER00015"/>
</dbReference>
<dbReference type="NCBIfam" id="NF005154">
    <property type="entry name" value="PRK06635.1-2"/>
    <property type="match status" value="1"/>
</dbReference>